<dbReference type="AlphaFoldDB" id="T0MGI6"/>
<dbReference type="EMBL" id="KE647326">
    <property type="protein sequence ID" value="EQB60155.1"/>
    <property type="molecule type" value="Genomic_DNA"/>
</dbReference>
<proteinExistence type="predicted"/>
<protein>
    <submittedName>
        <fullName evidence="1">Uncharacterized protein</fullName>
    </submittedName>
</protein>
<accession>T0MGI6</accession>
<organism evidence="1 2">
    <name type="scientific">Vairimorpha apis BRL 01</name>
    <dbReference type="NCBI Taxonomy" id="1037528"/>
    <lineage>
        <taxon>Eukaryota</taxon>
        <taxon>Fungi</taxon>
        <taxon>Fungi incertae sedis</taxon>
        <taxon>Microsporidia</taxon>
        <taxon>Nosematidae</taxon>
        <taxon>Vairimorpha</taxon>
    </lineage>
</organism>
<dbReference type="VEuPathDB" id="MicrosporidiaDB:NAPIS_ORF02281"/>
<name>T0MGI6_9MICR</name>
<keyword evidence="2" id="KW-1185">Reference proteome</keyword>
<dbReference type="HOGENOM" id="CLU_2498425_0_0_1"/>
<sequence length="86" mass="10018">MGCLDLCKEVLNKDLYEMMVLFCGDMSKKGLEKMGMDRLGLENNNNNRLDRDKNNNFIVKVALMILKCGDSDSWDRDEIIRMLRLL</sequence>
<reference evidence="1 2" key="1">
    <citation type="journal article" date="2013" name="BMC Genomics">
        <title>Genome sequencing and comparative genomics of honey bee microsporidia, Nosema apis reveal novel insights into host-parasite interactions.</title>
        <authorList>
            <person name="Chen Yp."/>
            <person name="Pettis J.S."/>
            <person name="Zhao Y."/>
            <person name="Liu X."/>
            <person name="Tallon L.J."/>
            <person name="Sadzewicz L.D."/>
            <person name="Li R."/>
            <person name="Zheng H."/>
            <person name="Huang S."/>
            <person name="Zhang X."/>
            <person name="Hamilton M.C."/>
            <person name="Pernal S.F."/>
            <person name="Melathopoulos A.P."/>
            <person name="Yan X."/>
            <person name="Evans J.D."/>
        </authorList>
    </citation>
    <scope>NUCLEOTIDE SEQUENCE [LARGE SCALE GENOMIC DNA]</scope>
    <source>
        <strain evidence="1 2">BRL 01</strain>
    </source>
</reference>
<gene>
    <name evidence="1" type="ORF">NAPIS_ORF02281</name>
</gene>
<evidence type="ECO:0000313" key="2">
    <source>
        <dbReference type="Proteomes" id="UP000053780"/>
    </source>
</evidence>
<evidence type="ECO:0000313" key="1">
    <source>
        <dbReference type="EMBL" id="EQB60155.1"/>
    </source>
</evidence>
<dbReference type="Proteomes" id="UP000053780">
    <property type="component" value="Unassembled WGS sequence"/>
</dbReference>